<feature type="domain" description="HTH araC/xylS-type" evidence="4">
    <location>
        <begin position="324"/>
        <end position="420"/>
    </location>
</feature>
<dbReference type="PANTHER" id="PTHR43280">
    <property type="entry name" value="ARAC-FAMILY TRANSCRIPTIONAL REGULATOR"/>
    <property type="match status" value="1"/>
</dbReference>
<keyword evidence="6" id="KW-1185">Reference proteome</keyword>
<keyword evidence="3" id="KW-0804">Transcription</keyword>
<evidence type="ECO:0000259" key="4">
    <source>
        <dbReference type="PROSITE" id="PS01124"/>
    </source>
</evidence>
<dbReference type="RefSeq" id="WP_075757453.1">
    <property type="nucleotide sequence ID" value="NZ_FCOW01000010.1"/>
</dbReference>
<evidence type="ECO:0000313" key="5">
    <source>
        <dbReference type="EMBL" id="CVK19566.1"/>
    </source>
</evidence>
<dbReference type="Pfam" id="PF10114">
    <property type="entry name" value="PocR"/>
    <property type="match status" value="1"/>
</dbReference>
<dbReference type="PRINTS" id="PR00032">
    <property type="entry name" value="HTHARAC"/>
</dbReference>
<dbReference type="InterPro" id="IPR018060">
    <property type="entry name" value="HTH_AraC"/>
</dbReference>
<keyword evidence="2" id="KW-0238">DNA-binding</keyword>
<dbReference type="Gene3D" id="1.10.10.60">
    <property type="entry name" value="Homeodomain-like"/>
    <property type="match status" value="2"/>
</dbReference>
<reference evidence="5 6" key="1">
    <citation type="submission" date="2016-01" db="EMBL/GenBank/DDBJ databases">
        <authorList>
            <person name="Brown R."/>
        </authorList>
    </citation>
    <scope>NUCLEOTIDE SEQUENCE [LARGE SCALE GENOMIC DNA]</scope>
    <source>
        <strain evidence="5">Sporomusa sphaeroides DSM 2875</strain>
    </source>
</reference>
<dbReference type="EMBL" id="FCOW01000010">
    <property type="protein sequence ID" value="CVK19566.1"/>
    <property type="molecule type" value="Genomic_DNA"/>
</dbReference>
<organism evidence="5 6">
    <name type="scientific">Sporomusa sphaeroides DSM 2875</name>
    <dbReference type="NCBI Taxonomy" id="1337886"/>
    <lineage>
        <taxon>Bacteria</taxon>
        <taxon>Bacillati</taxon>
        <taxon>Bacillota</taxon>
        <taxon>Negativicutes</taxon>
        <taxon>Selenomonadales</taxon>
        <taxon>Sporomusaceae</taxon>
        <taxon>Sporomusa</taxon>
    </lineage>
</organism>
<evidence type="ECO:0000256" key="3">
    <source>
        <dbReference type="ARBA" id="ARBA00023163"/>
    </source>
</evidence>
<dbReference type="InterPro" id="IPR018062">
    <property type="entry name" value="HTH_AraC-typ_CS"/>
</dbReference>
<dbReference type="SMART" id="SM00342">
    <property type="entry name" value="HTH_ARAC"/>
    <property type="match status" value="1"/>
</dbReference>
<dbReference type="PROSITE" id="PS01124">
    <property type="entry name" value="HTH_ARAC_FAMILY_2"/>
    <property type="match status" value="1"/>
</dbReference>
<evidence type="ECO:0000313" key="6">
    <source>
        <dbReference type="Proteomes" id="UP000245702"/>
    </source>
</evidence>
<dbReference type="SUPFAM" id="SSF46689">
    <property type="entry name" value="Homeodomain-like"/>
    <property type="match status" value="2"/>
</dbReference>
<comment type="caution">
    <text evidence="5">The sequence shown here is derived from an EMBL/GenBank/DDBJ whole genome shotgun (WGS) entry which is preliminary data.</text>
</comment>
<keyword evidence="1" id="KW-0805">Transcription regulation</keyword>
<dbReference type="InterPro" id="IPR009057">
    <property type="entry name" value="Homeodomain-like_sf"/>
</dbReference>
<gene>
    <name evidence="5" type="primary">btr_2</name>
    <name evidence="5" type="ORF">SSPH_02219</name>
</gene>
<evidence type="ECO:0000256" key="1">
    <source>
        <dbReference type="ARBA" id="ARBA00023015"/>
    </source>
</evidence>
<dbReference type="InterPro" id="IPR020449">
    <property type="entry name" value="Tscrpt_reg_AraC-type_HTH"/>
</dbReference>
<sequence>MSKTQDHSSHFLTDIKAAIQDYELVTRVNCYFFDKAGKRVGNRTCYQCNNLCNFIKRFDPSGGCVHDYLGSCRPALEMGTSHVYYCPYGLLNIAVCVLLEDETLYFVSSGPLRLEPAGKGFINRFIETNELLSSHYADIAQLMGGVPLVDEHYLDALGNMLQRSVSAFTTDATKKFWKKQDVLAFLVKSLDKAANESFYPEYRQQVYVMERAIELLSSRHDGSENLKKEALQTILSVLIDSIYEYRSYTEVKSRSAAFFLSLIEIGKKRDMNLEFVFNKNYEAIFQLLEAEDYIILGEVIYAAADRFQNAFLQENSYRINEAILQGMNYIRQNYMNVSLADVAKEVSLAPNYFSDLFKKQTGQSYSDYLNKVRIEFSKQYIRKNVPLAQVAQQVGFADQSYFVKIFKRYEAISPSKWRMLTCK</sequence>
<protein>
    <submittedName>
        <fullName evidence="5">HTH-type transcriptional activator Btr</fullName>
    </submittedName>
</protein>
<evidence type="ECO:0000256" key="2">
    <source>
        <dbReference type="ARBA" id="ARBA00023125"/>
    </source>
</evidence>
<dbReference type="InterPro" id="IPR018771">
    <property type="entry name" value="PocR_dom"/>
</dbReference>
<dbReference type="PROSITE" id="PS00041">
    <property type="entry name" value="HTH_ARAC_FAMILY_1"/>
    <property type="match status" value="1"/>
</dbReference>
<dbReference type="Pfam" id="PF12833">
    <property type="entry name" value="HTH_18"/>
    <property type="match status" value="1"/>
</dbReference>
<accession>A0ABM9W386</accession>
<dbReference type="Proteomes" id="UP000245702">
    <property type="component" value="Unassembled WGS sequence"/>
</dbReference>
<dbReference type="PANTHER" id="PTHR43280:SF2">
    <property type="entry name" value="HTH-TYPE TRANSCRIPTIONAL REGULATOR EXSA"/>
    <property type="match status" value="1"/>
</dbReference>
<name>A0ABM9W386_9FIRM</name>
<proteinExistence type="predicted"/>